<evidence type="ECO:0000256" key="5">
    <source>
        <dbReference type="ARBA" id="ARBA00022989"/>
    </source>
</evidence>
<dbReference type="Gene3D" id="1.10.3730.20">
    <property type="match status" value="1"/>
</dbReference>
<feature type="transmembrane region" description="Helical" evidence="8">
    <location>
        <begin position="84"/>
        <end position="103"/>
    </location>
</feature>
<dbReference type="SUPFAM" id="SSF103481">
    <property type="entry name" value="Multidrug resistance efflux transporter EmrE"/>
    <property type="match status" value="1"/>
</dbReference>
<keyword evidence="2" id="KW-0813">Transport</keyword>
<feature type="transmembrane region" description="Helical" evidence="8">
    <location>
        <begin position="57"/>
        <end position="78"/>
    </location>
</feature>
<protein>
    <submittedName>
        <fullName evidence="9">Transporter</fullName>
    </submittedName>
</protein>
<dbReference type="AlphaFoldDB" id="A0A143HG76"/>
<keyword evidence="6 8" id="KW-0472">Membrane</keyword>
<dbReference type="InterPro" id="IPR000390">
    <property type="entry name" value="Small_drug/metabolite_transptr"/>
</dbReference>
<dbReference type="GO" id="GO:0022857">
    <property type="term" value="F:transmembrane transporter activity"/>
    <property type="evidence" value="ECO:0007669"/>
    <property type="project" value="InterPro"/>
</dbReference>
<reference evidence="9 10" key="1">
    <citation type="journal article" date="2016" name="Genome Announc.">
        <title>Whole-Genome Sequence of Rummeliibacillus stabekisii Strain PP9 Isolated from Antarctic Soil.</title>
        <authorList>
            <person name="da Mota F.F."/>
            <person name="Vollu R.E."/>
            <person name="Jurelevicius D."/>
            <person name="Seldin L."/>
        </authorList>
    </citation>
    <scope>NUCLEOTIDE SEQUENCE [LARGE SCALE GENOMIC DNA]</scope>
    <source>
        <strain evidence="9 10">PP9</strain>
    </source>
</reference>
<evidence type="ECO:0000256" key="8">
    <source>
        <dbReference type="SAM" id="Phobius"/>
    </source>
</evidence>
<feature type="transmembrane region" description="Helical" evidence="8">
    <location>
        <begin position="32"/>
        <end position="50"/>
    </location>
</feature>
<proteinExistence type="inferred from homology"/>
<keyword evidence="10" id="KW-1185">Reference proteome</keyword>
<dbReference type="RefSeq" id="WP_066790438.1">
    <property type="nucleotide sequence ID" value="NZ_CP014806.1"/>
</dbReference>
<dbReference type="OrthoDB" id="21828at2"/>
<evidence type="ECO:0000313" key="9">
    <source>
        <dbReference type="EMBL" id="AMX00252.1"/>
    </source>
</evidence>
<organism evidence="9 10">
    <name type="scientific">Rummeliibacillus stabekisii</name>
    <dbReference type="NCBI Taxonomy" id="241244"/>
    <lineage>
        <taxon>Bacteria</taxon>
        <taxon>Bacillati</taxon>
        <taxon>Bacillota</taxon>
        <taxon>Bacilli</taxon>
        <taxon>Bacillales</taxon>
        <taxon>Caryophanaceae</taxon>
        <taxon>Rummeliibacillus</taxon>
    </lineage>
</organism>
<dbReference type="KEGG" id="rst:ATY39_13040"/>
<gene>
    <name evidence="9" type="ORF">ATY39_13040</name>
</gene>
<dbReference type="GO" id="GO:0005886">
    <property type="term" value="C:plasma membrane"/>
    <property type="evidence" value="ECO:0007669"/>
    <property type="project" value="UniProtKB-SubCell"/>
</dbReference>
<dbReference type="STRING" id="241244.ATY39_13040"/>
<dbReference type="PANTHER" id="PTHR30561:SF0">
    <property type="entry name" value="GUANIDINIUM EXPORTER"/>
    <property type="match status" value="1"/>
</dbReference>
<keyword evidence="5 8" id="KW-1133">Transmembrane helix</keyword>
<evidence type="ECO:0000256" key="6">
    <source>
        <dbReference type="ARBA" id="ARBA00023136"/>
    </source>
</evidence>
<sequence>MAWVAIILAGFCEVFGVAMMNRFQLDRKLSTVLLLIISFGVSLLLLSYAMNTVAMGIAYAVWTGIGTVGGALVGMIFFGESTNWRRILFIVMILTAAVGLKLAS</sequence>
<evidence type="ECO:0000313" key="10">
    <source>
        <dbReference type="Proteomes" id="UP000076021"/>
    </source>
</evidence>
<keyword evidence="3" id="KW-1003">Cell membrane</keyword>
<dbReference type="InterPro" id="IPR045324">
    <property type="entry name" value="Small_multidrug_res"/>
</dbReference>
<evidence type="ECO:0000256" key="1">
    <source>
        <dbReference type="ARBA" id="ARBA00004651"/>
    </source>
</evidence>
<reference evidence="10" key="2">
    <citation type="submission" date="2016-03" db="EMBL/GenBank/DDBJ databases">
        <authorList>
            <person name="Ploux O."/>
        </authorList>
    </citation>
    <scope>NUCLEOTIDE SEQUENCE [LARGE SCALE GENOMIC DNA]</scope>
    <source>
        <strain evidence="10">PP9</strain>
    </source>
</reference>
<name>A0A143HG76_9BACL</name>
<evidence type="ECO:0000256" key="4">
    <source>
        <dbReference type="ARBA" id="ARBA00022692"/>
    </source>
</evidence>
<evidence type="ECO:0000256" key="7">
    <source>
        <dbReference type="RuleBase" id="RU003942"/>
    </source>
</evidence>
<dbReference type="PANTHER" id="PTHR30561">
    <property type="entry name" value="SMR FAMILY PROTON-DEPENDENT DRUG EFFLUX TRANSPORTER SUGE"/>
    <property type="match status" value="1"/>
</dbReference>
<evidence type="ECO:0000256" key="3">
    <source>
        <dbReference type="ARBA" id="ARBA00022475"/>
    </source>
</evidence>
<evidence type="ECO:0000256" key="2">
    <source>
        <dbReference type="ARBA" id="ARBA00022448"/>
    </source>
</evidence>
<dbReference type="Proteomes" id="UP000076021">
    <property type="component" value="Chromosome"/>
</dbReference>
<comment type="subcellular location">
    <subcellularLocation>
        <location evidence="1 7">Cell membrane</location>
        <topology evidence="1 7">Multi-pass membrane protein</topology>
    </subcellularLocation>
</comment>
<accession>A0A143HG76</accession>
<dbReference type="InterPro" id="IPR037185">
    <property type="entry name" value="EmrE-like"/>
</dbReference>
<dbReference type="EMBL" id="CP014806">
    <property type="protein sequence ID" value="AMX00252.1"/>
    <property type="molecule type" value="Genomic_DNA"/>
</dbReference>
<comment type="similarity">
    <text evidence="7">Belongs to the drug/metabolite transporter (DMT) superfamily. Small multidrug resistance (SMR) (TC 2.A.7.1) family.</text>
</comment>
<dbReference type="Pfam" id="PF00893">
    <property type="entry name" value="Multi_Drug_Res"/>
    <property type="match status" value="1"/>
</dbReference>
<keyword evidence="4 7" id="KW-0812">Transmembrane</keyword>